<protein>
    <submittedName>
        <fullName evidence="1">ORF50</fullName>
    </submittedName>
</protein>
<accession>A0AAT9JAA0</accession>
<evidence type="ECO:0000313" key="1">
    <source>
        <dbReference type="EMBL" id="DBA52135.1"/>
    </source>
</evidence>
<sequence>MNHIETNSNSVWLEHNSKEKTKMHTELSKKYEGIAPTVFSDRIKACKKALKIKKITDLANGDNLRHHHILSILKSACEDEHNLICSHYEWGSLSKQGNEITDINEKRMKEAGLFWNELETLAVLMKLPKGTILYEVPHENKNKNYYTFFVIIDGKPYNIALKCLDFKYGVLDANPYHNFTYGLGKKLFDDEEHFIRGTV</sequence>
<proteinExistence type="predicted"/>
<reference evidence="1" key="1">
    <citation type="journal article" date="2024" name="Environ. Microbiol. Rep.">
        <title>Hiding in plain sight: The discovery of complete genomes of 11 hypothetical spindle-shaped viruses that putatively infect mesophilic ammonia-oxidizing archaea.</title>
        <authorList>
            <person name="Ni Y."/>
            <person name="Xu T."/>
            <person name="Yan S."/>
            <person name="Chen L."/>
            <person name="Wang Y."/>
        </authorList>
    </citation>
    <scope>NUCLEOTIDE SEQUENCE</scope>
    <source>
        <strain evidence="1">NMM1</strain>
    </source>
</reference>
<name>A0AAT9JAA0_9VIRU</name>
<dbReference type="EMBL" id="BK067790">
    <property type="protein sequence ID" value="DBA52135.1"/>
    <property type="molecule type" value="Genomic_DNA"/>
</dbReference>
<organism evidence="1">
    <name type="scientific">Nitrosopumilaceae spindle-shaped virus</name>
    <dbReference type="NCBI Taxonomy" id="3065433"/>
    <lineage>
        <taxon>Viruses</taxon>
    </lineage>
</organism>
<reference evidence="1" key="2">
    <citation type="submission" date="2024-03" db="EMBL/GenBank/DDBJ databases">
        <authorList>
            <person name="Ni Y."/>
            <person name="Xu T."/>
            <person name="Yan S."/>
            <person name="Chen L."/>
            <person name="Wang Y."/>
        </authorList>
    </citation>
    <scope>NUCLEOTIDE SEQUENCE</scope>
    <source>
        <strain evidence="1">NMM1</strain>
    </source>
</reference>